<dbReference type="SUPFAM" id="SSF47203">
    <property type="entry name" value="Acyl-CoA dehydrogenase C-terminal domain-like"/>
    <property type="match status" value="1"/>
</dbReference>
<dbReference type="GO" id="GO:0050660">
    <property type="term" value="F:flavin adenine dinucleotide binding"/>
    <property type="evidence" value="ECO:0007669"/>
    <property type="project" value="InterPro"/>
</dbReference>
<dbReference type="GO" id="GO:0005886">
    <property type="term" value="C:plasma membrane"/>
    <property type="evidence" value="ECO:0007669"/>
    <property type="project" value="TreeGrafter"/>
</dbReference>
<dbReference type="RefSeq" id="WP_073252223.1">
    <property type="nucleotide sequence ID" value="NZ_FRCS01000001.1"/>
</dbReference>
<dbReference type="Pfam" id="PF00441">
    <property type="entry name" value="Acyl-CoA_dh_1"/>
    <property type="match status" value="1"/>
</dbReference>
<evidence type="ECO:0000256" key="6">
    <source>
        <dbReference type="RuleBase" id="RU362125"/>
    </source>
</evidence>
<evidence type="ECO:0000256" key="2">
    <source>
        <dbReference type="ARBA" id="ARBA00009347"/>
    </source>
</evidence>
<dbReference type="Gene3D" id="1.20.140.10">
    <property type="entry name" value="Butyryl-CoA Dehydrogenase, subunit A, domain 3"/>
    <property type="match status" value="1"/>
</dbReference>
<dbReference type="Gene3D" id="1.10.540.10">
    <property type="entry name" value="Acyl-CoA dehydrogenase/oxidase, N-terminal domain"/>
    <property type="match status" value="1"/>
</dbReference>
<keyword evidence="4 6" id="KW-0274">FAD</keyword>
<keyword evidence="5 6" id="KW-0560">Oxidoreductase</keyword>
<dbReference type="OrthoDB" id="5167280at2"/>
<name>A0A1M7KQF8_9ACTN</name>
<dbReference type="Gene3D" id="2.40.110.10">
    <property type="entry name" value="Butyryl-CoA Dehydrogenase, subunit A, domain 2"/>
    <property type="match status" value="1"/>
</dbReference>
<dbReference type="STRING" id="134849.SAMN05443668_1011220"/>
<dbReference type="PANTHER" id="PTHR43292">
    <property type="entry name" value="ACYL-COA DEHYDROGENASE"/>
    <property type="match status" value="1"/>
</dbReference>
<dbReference type="FunFam" id="2.40.110.10:FF:000011">
    <property type="entry name" value="Acyl-CoA dehydrogenase FadE34"/>
    <property type="match status" value="1"/>
</dbReference>
<organism evidence="10 11">
    <name type="scientific">Cryptosporangium aurantiacum</name>
    <dbReference type="NCBI Taxonomy" id="134849"/>
    <lineage>
        <taxon>Bacteria</taxon>
        <taxon>Bacillati</taxon>
        <taxon>Actinomycetota</taxon>
        <taxon>Actinomycetes</taxon>
        <taxon>Cryptosporangiales</taxon>
        <taxon>Cryptosporangiaceae</taxon>
        <taxon>Cryptosporangium</taxon>
    </lineage>
</organism>
<evidence type="ECO:0000313" key="10">
    <source>
        <dbReference type="EMBL" id="SHM67578.1"/>
    </source>
</evidence>
<evidence type="ECO:0000256" key="5">
    <source>
        <dbReference type="ARBA" id="ARBA00023002"/>
    </source>
</evidence>
<dbReference type="InterPro" id="IPR009100">
    <property type="entry name" value="AcylCoA_DH/oxidase_NM_dom_sf"/>
</dbReference>
<reference evidence="10 11" key="1">
    <citation type="submission" date="2016-11" db="EMBL/GenBank/DDBJ databases">
        <authorList>
            <person name="Jaros S."/>
            <person name="Januszkiewicz K."/>
            <person name="Wedrychowicz H."/>
        </authorList>
    </citation>
    <scope>NUCLEOTIDE SEQUENCE [LARGE SCALE GENOMIC DNA]</scope>
    <source>
        <strain evidence="10 11">DSM 46144</strain>
    </source>
</reference>
<dbReference type="AlphaFoldDB" id="A0A1M7KQF8"/>
<dbReference type="Pfam" id="PF02770">
    <property type="entry name" value="Acyl-CoA_dh_M"/>
    <property type="match status" value="1"/>
</dbReference>
<gene>
    <name evidence="10" type="ORF">SAMN05443668_1011220</name>
</gene>
<keyword evidence="3 6" id="KW-0285">Flavoprotein</keyword>
<accession>A0A1M7KQF8</accession>
<evidence type="ECO:0000259" key="8">
    <source>
        <dbReference type="Pfam" id="PF02770"/>
    </source>
</evidence>
<evidence type="ECO:0000313" key="11">
    <source>
        <dbReference type="Proteomes" id="UP000184440"/>
    </source>
</evidence>
<evidence type="ECO:0000256" key="4">
    <source>
        <dbReference type="ARBA" id="ARBA00022827"/>
    </source>
</evidence>
<dbReference type="Pfam" id="PF02771">
    <property type="entry name" value="Acyl-CoA_dh_N"/>
    <property type="match status" value="1"/>
</dbReference>
<sequence>MSTESVESVEDFRSRARTWLAANMPRLEDRDTSLDDPENDDASWARTRELQKLLWSGGFAGIAFPREYGGLGLTREHQRAFSAESAPYEMPLRINVPTLAICAATILDMGSEQQKRDRIGAALRGDELMVQFLSEPRGGSDLAGVTTKAERDGDVWILNGAKIWSSGAYAADYGLCLVRTDWSVPKHAGLTMFLVPVHEKGVTIRRIRQVNGSTEFCEEFFDDVMLPADAVVGEVNGGWAVASRQLYWERTAMGGGSPYVSGVGRGVSSVADQPLWALADEVGRLDDPKVRELIGESRAIHLVQEHLVRRVTAGLAGGHLPGPSASMTRLFHAETDWRDSDIRLEIAGSAAVTGPLEEPGPGKVGEFFLNRQAGSLGGGSTEMARNVISERVLGMPREYAADRDVPFNQVKQGKA</sequence>
<protein>
    <submittedName>
        <fullName evidence="10">Acyl-CoA dehydrogenase</fullName>
    </submittedName>
</protein>
<evidence type="ECO:0000259" key="7">
    <source>
        <dbReference type="Pfam" id="PF00441"/>
    </source>
</evidence>
<evidence type="ECO:0000256" key="1">
    <source>
        <dbReference type="ARBA" id="ARBA00001974"/>
    </source>
</evidence>
<dbReference type="InterPro" id="IPR006091">
    <property type="entry name" value="Acyl-CoA_Oxase/DH_mid-dom"/>
</dbReference>
<dbReference type="InterPro" id="IPR013786">
    <property type="entry name" value="AcylCoA_DH/ox_N"/>
</dbReference>
<feature type="domain" description="Acyl-CoA oxidase/dehydrogenase middle" evidence="8">
    <location>
        <begin position="133"/>
        <end position="224"/>
    </location>
</feature>
<comment type="cofactor">
    <cofactor evidence="1 6">
        <name>FAD</name>
        <dbReference type="ChEBI" id="CHEBI:57692"/>
    </cofactor>
</comment>
<dbReference type="GO" id="GO:0016627">
    <property type="term" value="F:oxidoreductase activity, acting on the CH-CH group of donors"/>
    <property type="evidence" value="ECO:0007669"/>
    <property type="project" value="InterPro"/>
</dbReference>
<evidence type="ECO:0000256" key="3">
    <source>
        <dbReference type="ARBA" id="ARBA00022630"/>
    </source>
</evidence>
<dbReference type="InterPro" id="IPR046373">
    <property type="entry name" value="Acyl-CoA_Oxase/DH_mid-dom_sf"/>
</dbReference>
<proteinExistence type="inferred from homology"/>
<dbReference type="SUPFAM" id="SSF56645">
    <property type="entry name" value="Acyl-CoA dehydrogenase NM domain-like"/>
    <property type="match status" value="1"/>
</dbReference>
<comment type="similarity">
    <text evidence="2 6">Belongs to the acyl-CoA dehydrogenase family.</text>
</comment>
<feature type="domain" description="Acyl-CoA dehydrogenase/oxidase C-terminal" evidence="7">
    <location>
        <begin position="236"/>
        <end position="393"/>
    </location>
</feature>
<feature type="domain" description="Acyl-CoA dehydrogenase/oxidase N-terminal" evidence="9">
    <location>
        <begin position="10"/>
        <end position="125"/>
    </location>
</feature>
<dbReference type="Proteomes" id="UP000184440">
    <property type="component" value="Unassembled WGS sequence"/>
</dbReference>
<dbReference type="InterPro" id="IPR052161">
    <property type="entry name" value="Mycobact_Acyl-CoA_DH"/>
</dbReference>
<dbReference type="InterPro" id="IPR037069">
    <property type="entry name" value="AcylCoA_DH/ox_N_sf"/>
</dbReference>
<dbReference type="EMBL" id="FRCS01000001">
    <property type="protein sequence ID" value="SHM67578.1"/>
    <property type="molecule type" value="Genomic_DNA"/>
</dbReference>
<dbReference type="InterPro" id="IPR009075">
    <property type="entry name" value="AcylCo_DH/oxidase_C"/>
</dbReference>
<evidence type="ECO:0000259" key="9">
    <source>
        <dbReference type="Pfam" id="PF02771"/>
    </source>
</evidence>
<dbReference type="InterPro" id="IPR036250">
    <property type="entry name" value="AcylCo_DH-like_C"/>
</dbReference>
<dbReference type="PANTHER" id="PTHR43292:SF3">
    <property type="entry name" value="ACYL-COA DEHYDROGENASE FADE29"/>
    <property type="match status" value="1"/>
</dbReference>
<keyword evidence="11" id="KW-1185">Reference proteome</keyword>